<dbReference type="OrthoDB" id="9927589at2"/>
<gene>
    <name evidence="1" type="ORF">OFBG_00701</name>
</gene>
<dbReference type="InterPro" id="IPR021508">
    <property type="entry name" value="Gp17-like"/>
</dbReference>
<proteinExistence type="predicted"/>
<evidence type="ECO:0008006" key="3">
    <source>
        <dbReference type="Google" id="ProtNLM"/>
    </source>
</evidence>
<reference evidence="1 2" key="1">
    <citation type="submission" date="2009-02" db="EMBL/GenBank/DDBJ databases">
        <title>The Genome Sequence of Oxalobacter formigenes OXCC13.</title>
        <authorList>
            <consortium name="The Broad Institute Genome Sequencing Platform"/>
            <person name="Ward D."/>
            <person name="Young S.K."/>
            <person name="Kodira C.D."/>
            <person name="Zeng Q."/>
            <person name="Koehrsen M."/>
            <person name="Alvarado L."/>
            <person name="Berlin A."/>
            <person name="Borenstein D."/>
            <person name="Chen Z."/>
            <person name="Engels R."/>
            <person name="Freedman E."/>
            <person name="Gellesch M."/>
            <person name="Goldberg J."/>
            <person name="Griggs A."/>
            <person name="Gujja S."/>
            <person name="Heiman D."/>
            <person name="Hepburn T."/>
            <person name="Howarth C."/>
            <person name="Jen D."/>
            <person name="Larson L."/>
            <person name="Lewis B."/>
            <person name="Mehta T."/>
            <person name="Park D."/>
            <person name="Pearson M."/>
            <person name="Roberts A."/>
            <person name="Saif S."/>
            <person name="Shea T."/>
            <person name="Shenoy N."/>
            <person name="Sisk P."/>
            <person name="Stolte C."/>
            <person name="Sykes S."/>
            <person name="Walk T."/>
            <person name="White J."/>
            <person name="Yandava C."/>
            <person name="Allison M.J."/>
            <person name="Lander E."/>
            <person name="Nusbaum C."/>
            <person name="Galagan J."/>
            <person name="Birren B."/>
        </authorList>
    </citation>
    <scope>NUCLEOTIDE SEQUENCE [LARGE SCALE GENOMIC DNA]</scope>
    <source>
        <strain evidence="1 2">OXCC13</strain>
    </source>
</reference>
<keyword evidence="2" id="KW-1185">Reference proteome</keyword>
<dbReference type="STRING" id="847.BRW83_1528"/>
<dbReference type="RefSeq" id="WP_005880319.1">
    <property type="nucleotide sequence ID" value="NZ_CP019430.1"/>
</dbReference>
<evidence type="ECO:0000313" key="2">
    <source>
        <dbReference type="Proteomes" id="UP000005089"/>
    </source>
</evidence>
<evidence type="ECO:0000313" key="1">
    <source>
        <dbReference type="EMBL" id="EEO29673.1"/>
    </source>
</evidence>
<dbReference type="GeneID" id="77135390"/>
<organism evidence="1 2">
    <name type="scientific">Oxalobacter formigenes OXCC13</name>
    <dbReference type="NCBI Taxonomy" id="556269"/>
    <lineage>
        <taxon>Bacteria</taxon>
        <taxon>Pseudomonadati</taxon>
        <taxon>Pseudomonadota</taxon>
        <taxon>Betaproteobacteria</taxon>
        <taxon>Burkholderiales</taxon>
        <taxon>Oxalobacteraceae</taxon>
        <taxon>Oxalobacter</taxon>
    </lineage>
</organism>
<dbReference type="Proteomes" id="UP000005089">
    <property type="component" value="Unassembled WGS sequence"/>
</dbReference>
<dbReference type="EMBL" id="GG658170">
    <property type="protein sequence ID" value="EEO29673.1"/>
    <property type="molecule type" value="Genomic_DNA"/>
</dbReference>
<dbReference type="Pfam" id="PF11367">
    <property type="entry name" value="Tail_completion_gp17"/>
    <property type="match status" value="1"/>
</dbReference>
<dbReference type="AlphaFoldDB" id="C3X8Z7"/>
<protein>
    <recommendedName>
        <fullName evidence="3">DUF3168 domain-containing protein</fullName>
    </recommendedName>
</protein>
<dbReference type="HOGENOM" id="CLU_2106533_0_0_4"/>
<accession>C3X8Z7</accession>
<name>C3X8Z7_OXAFO</name>
<sequence length="117" mass="13374">MSLQSEFETLVGASCDNRVYPNVAPAEAEKPYLTYFRASSVPATLDMDSEEVIQLFNTVLQVDACAATYTEAVNLAHDVRMKLREWERQNKVRQEKDLYEVETGLHHVVCEISVWHP</sequence>